<evidence type="ECO:0000313" key="2">
    <source>
        <dbReference type="EMBL" id="MFB9825524.1"/>
    </source>
</evidence>
<sequence>MSTTDRTPSVRFPDADDVSAPQLARRTAASASAAFDGAVRVGETVAFWLAALLPLAYLPALVSGAASTRPLLLAGLILAHAASLALGRGYATDASDPAGR</sequence>
<reference evidence="2" key="1">
    <citation type="submission" date="2024-09" db="EMBL/GenBank/DDBJ databases">
        <authorList>
            <person name="Sun Q."/>
        </authorList>
    </citation>
    <scope>NUCLEOTIDE SEQUENCE [LARGE SCALE GENOMIC DNA]</scope>
    <source>
        <strain evidence="2">JCM 31273</strain>
    </source>
</reference>
<keyword evidence="3" id="KW-1185">Reference proteome</keyword>
<evidence type="ECO:0000313" key="3">
    <source>
        <dbReference type="Proteomes" id="UP001589595"/>
    </source>
</evidence>
<keyword evidence="1" id="KW-1133">Transmembrane helix</keyword>
<evidence type="ECO:0000256" key="1">
    <source>
        <dbReference type="SAM" id="Phobius"/>
    </source>
</evidence>
<keyword evidence="1" id="KW-0472">Membrane</keyword>
<organism evidence="2 3">
    <name type="scientific">Halobaculum roseum</name>
    <dbReference type="NCBI Taxonomy" id="2175149"/>
    <lineage>
        <taxon>Archaea</taxon>
        <taxon>Methanobacteriati</taxon>
        <taxon>Methanobacteriota</taxon>
        <taxon>Stenosarchaea group</taxon>
        <taxon>Halobacteria</taxon>
        <taxon>Halobacteriales</taxon>
        <taxon>Haloferacaceae</taxon>
        <taxon>Halobaculum</taxon>
    </lineage>
</organism>
<name>A0ABD5MT09_9EURY</name>
<protein>
    <submittedName>
        <fullName evidence="2">Uncharacterized protein</fullName>
    </submittedName>
</protein>
<comment type="caution">
    <text evidence="2">The sequence shown here is derived from an EMBL/GenBank/DDBJ whole genome shotgun (WGS) entry which is preliminary data.</text>
</comment>
<feature type="transmembrane region" description="Helical" evidence="1">
    <location>
        <begin position="45"/>
        <end position="64"/>
    </location>
</feature>
<proteinExistence type="predicted"/>
<dbReference type="AlphaFoldDB" id="A0ABD5MT09"/>
<dbReference type="InterPro" id="IPR058341">
    <property type="entry name" value="DUF8028"/>
</dbReference>
<dbReference type="EMBL" id="JBHMAJ010000009">
    <property type="protein sequence ID" value="MFB9825524.1"/>
    <property type="molecule type" value="Genomic_DNA"/>
</dbReference>
<dbReference type="RefSeq" id="WP_222921327.1">
    <property type="nucleotide sequence ID" value="NZ_CP082286.1"/>
</dbReference>
<dbReference type="Proteomes" id="UP001589595">
    <property type="component" value="Unassembled WGS sequence"/>
</dbReference>
<gene>
    <name evidence="2" type="ORF">ACFFOL_15240</name>
</gene>
<keyword evidence="1" id="KW-0812">Transmembrane</keyword>
<accession>A0ABD5MT09</accession>
<dbReference type="Pfam" id="PF26071">
    <property type="entry name" value="DUF8028"/>
    <property type="match status" value="1"/>
</dbReference>
<feature type="transmembrane region" description="Helical" evidence="1">
    <location>
        <begin position="71"/>
        <end position="91"/>
    </location>
</feature>
<dbReference type="GeneID" id="67211442"/>